<name>A0A1X7T7N1_AMPQE</name>
<accession>A0A1X7T7N1</accession>
<dbReference type="InParanoid" id="A0A1X7T7N1"/>
<protein>
    <submittedName>
        <fullName evidence="2">Uncharacterized protein</fullName>
    </submittedName>
</protein>
<evidence type="ECO:0000313" key="2">
    <source>
        <dbReference type="EnsemblMetazoa" id="Aqu2.1.10556_001"/>
    </source>
</evidence>
<reference evidence="2" key="1">
    <citation type="submission" date="2017-05" db="UniProtKB">
        <authorList>
            <consortium name="EnsemblMetazoa"/>
        </authorList>
    </citation>
    <scope>IDENTIFICATION</scope>
</reference>
<feature type="compositionally biased region" description="Basic and acidic residues" evidence="1">
    <location>
        <begin position="40"/>
        <end position="55"/>
    </location>
</feature>
<proteinExistence type="predicted"/>
<organism evidence="2">
    <name type="scientific">Amphimedon queenslandica</name>
    <name type="common">Sponge</name>
    <dbReference type="NCBI Taxonomy" id="400682"/>
    <lineage>
        <taxon>Eukaryota</taxon>
        <taxon>Metazoa</taxon>
        <taxon>Porifera</taxon>
        <taxon>Demospongiae</taxon>
        <taxon>Heteroscleromorpha</taxon>
        <taxon>Haplosclerida</taxon>
        <taxon>Niphatidae</taxon>
        <taxon>Amphimedon</taxon>
    </lineage>
</organism>
<dbReference type="AlphaFoldDB" id="A0A1X7T7N1"/>
<sequence>KCTVNIVAVGCATNNESAANNEATSFNTGDPSKHISIEARKPSERKEADSSERILCHSPPPLPPPLALVELKTQAACSTETGRYSATYMNSNGSTPSAPSACNLPQHTDPVTPTNEPVKAIITNTTVHTGNRRKIDFNAPLLNPDTVINKYPKLKTLSQVGQSSVRLASKVYFGPSLLIKRSVYRQKENSPLPSGALMELKQKLLGLFHPRDISTKDEF</sequence>
<dbReference type="EnsemblMetazoa" id="Aqu2.1.10556_001">
    <property type="protein sequence ID" value="Aqu2.1.10556_001"/>
    <property type="gene ID" value="Aqu2.1.10556"/>
</dbReference>
<evidence type="ECO:0000256" key="1">
    <source>
        <dbReference type="SAM" id="MobiDB-lite"/>
    </source>
</evidence>
<feature type="region of interest" description="Disordered" evidence="1">
    <location>
        <begin position="40"/>
        <end position="61"/>
    </location>
</feature>